<dbReference type="SMART" id="SM00280">
    <property type="entry name" value="KAZAL"/>
    <property type="match status" value="1"/>
</dbReference>
<evidence type="ECO:0000313" key="3">
    <source>
        <dbReference type="Proteomes" id="UP000249061"/>
    </source>
</evidence>
<dbReference type="EMBL" id="QFQP01000004">
    <property type="protein sequence ID" value="PZR16191.1"/>
    <property type="molecule type" value="Genomic_DNA"/>
</dbReference>
<evidence type="ECO:0000313" key="2">
    <source>
        <dbReference type="EMBL" id="PZR16191.1"/>
    </source>
</evidence>
<dbReference type="AlphaFoldDB" id="A0A2W5VZJ0"/>
<organism evidence="2 3">
    <name type="scientific">Archangium gephyra</name>
    <dbReference type="NCBI Taxonomy" id="48"/>
    <lineage>
        <taxon>Bacteria</taxon>
        <taxon>Pseudomonadati</taxon>
        <taxon>Myxococcota</taxon>
        <taxon>Myxococcia</taxon>
        <taxon>Myxococcales</taxon>
        <taxon>Cystobacterineae</taxon>
        <taxon>Archangiaceae</taxon>
        <taxon>Archangium</taxon>
    </lineage>
</organism>
<evidence type="ECO:0000259" key="1">
    <source>
        <dbReference type="PROSITE" id="PS51465"/>
    </source>
</evidence>
<dbReference type="PROSITE" id="PS51465">
    <property type="entry name" value="KAZAL_2"/>
    <property type="match status" value="1"/>
</dbReference>
<dbReference type="InterPro" id="IPR036058">
    <property type="entry name" value="Kazal_dom_sf"/>
</dbReference>
<name>A0A2W5VZJ0_9BACT</name>
<sequence>MPAPSRGGCGKVVNGRPDLIACGNDSHCPGDARCCLRTRACYPLAEPWRCDPGQDCDDDQECVDRAAEQGRGTAAEYFCRRDSCALQPGTCSPSSSLASTCASEVQTVCGCDGVTYSSRCRANAARTNVASSGPCP</sequence>
<feature type="domain" description="Kazal-like" evidence="1">
    <location>
        <begin position="85"/>
        <end position="136"/>
    </location>
</feature>
<dbReference type="InterPro" id="IPR002350">
    <property type="entry name" value="Kazal_dom"/>
</dbReference>
<dbReference type="SUPFAM" id="SSF100895">
    <property type="entry name" value="Kazal-type serine protease inhibitors"/>
    <property type="match status" value="1"/>
</dbReference>
<comment type="caution">
    <text evidence="2">The sequence shown here is derived from an EMBL/GenBank/DDBJ whole genome shotgun (WGS) entry which is preliminary data.</text>
</comment>
<accession>A0A2W5VZJ0</accession>
<reference evidence="2 3" key="1">
    <citation type="submission" date="2017-08" db="EMBL/GenBank/DDBJ databases">
        <title>Infants hospitalized years apart are colonized by the same room-sourced microbial strains.</title>
        <authorList>
            <person name="Brooks B."/>
            <person name="Olm M.R."/>
            <person name="Firek B.A."/>
            <person name="Baker R."/>
            <person name="Thomas B.C."/>
            <person name="Morowitz M.J."/>
            <person name="Banfield J.F."/>
        </authorList>
    </citation>
    <scope>NUCLEOTIDE SEQUENCE [LARGE SCALE GENOMIC DNA]</scope>
    <source>
        <strain evidence="2">S2_003_000_R2_14</strain>
    </source>
</reference>
<gene>
    <name evidence="2" type="ORF">DI536_07730</name>
</gene>
<protein>
    <recommendedName>
        <fullName evidence="1">Kazal-like domain-containing protein</fullName>
    </recommendedName>
</protein>
<proteinExistence type="predicted"/>
<dbReference type="Proteomes" id="UP000249061">
    <property type="component" value="Unassembled WGS sequence"/>
</dbReference>
<dbReference type="Gene3D" id="3.30.60.30">
    <property type="match status" value="1"/>
</dbReference>